<keyword evidence="7" id="KW-1185">Reference proteome</keyword>
<dbReference type="OrthoDB" id="7446267at2"/>
<reference evidence="6 7" key="1">
    <citation type="submission" date="2016-10" db="EMBL/GenBank/DDBJ databases">
        <authorList>
            <person name="de Groot N.N."/>
        </authorList>
    </citation>
    <scope>NUCLEOTIDE SEQUENCE [LARGE SCALE GENOMIC DNA]</scope>
    <source>
        <strain evidence="6 7">DSM 22012</strain>
    </source>
</reference>
<evidence type="ECO:0000313" key="6">
    <source>
        <dbReference type="EMBL" id="SEG65963.1"/>
    </source>
</evidence>
<evidence type="ECO:0000256" key="2">
    <source>
        <dbReference type="ARBA" id="ARBA00009570"/>
    </source>
</evidence>
<keyword evidence="3" id="KW-0058">Aromatic hydrocarbons catabolism</keyword>
<dbReference type="Proteomes" id="UP000236745">
    <property type="component" value="Unassembled WGS sequence"/>
</dbReference>
<dbReference type="InterPro" id="IPR032710">
    <property type="entry name" value="NTF2-like_dom_sf"/>
</dbReference>
<sequence>MANQTETQVELRPVSMEQHHKVSCFLAREYRLLDEEKFDEWLALMHEDVHYWMPGIENRRRENLLEHGFYASDHMAYFDDKLRDLQRRVARFQQPSAWAENPGTRNVHQVSNIEVYYGETDGEYLVHSVFQSVRSRGMDEEYVIYGRRTDVLVEEGGSFKLKKRLILIPNATLSCKNINTFL</sequence>
<organism evidence="6 7">
    <name type="scientific">Marinobacterium lutimaris</name>
    <dbReference type="NCBI Taxonomy" id="568106"/>
    <lineage>
        <taxon>Bacteria</taxon>
        <taxon>Pseudomonadati</taxon>
        <taxon>Pseudomonadota</taxon>
        <taxon>Gammaproteobacteria</taxon>
        <taxon>Oceanospirillales</taxon>
        <taxon>Oceanospirillaceae</taxon>
        <taxon>Marinobacterium</taxon>
    </lineage>
</organism>
<evidence type="ECO:0000256" key="5">
    <source>
        <dbReference type="ARBA" id="ARBA00023002"/>
    </source>
</evidence>
<dbReference type="RefSeq" id="WP_104003904.1">
    <property type="nucleotide sequence ID" value="NZ_FNVQ01000003.1"/>
</dbReference>
<dbReference type="GO" id="GO:0019380">
    <property type="term" value="P:3-phenylpropionate catabolic process"/>
    <property type="evidence" value="ECO:0007669"/>
    <property type="project" value="TreeGrafter"/>
</dbReference>
<evidence type="ECO:0000313" key="7">
    <source>
        <dbReference type="Proteomes" id="UP000236745"/>
    </source>
</evidence>
<evidence type="ECO:0000256" key="1">
    <source>
        <dbReference type="ARBA" id="ARBA00005211"/>
    </source>
</evidence>
<dbReference type="NCBIfam" id="NF007479">
    <property type="entry name" value="PRK10069.1"/>
    <property type="match status" value="1"/>
</dbReference>
<keyword evidence="5" id="KW-0560">Oxidoreductase</keyword>
<dbReference type="SUPFAM" id="SSF54427">
    <property type="entry name" value="NTF2-like"/>
    <property type="match status" value="1"/>
</dbReference>
<name>A0A1H6BZA3_9GAMM</name>
<evidence type="ECO:0000256" key="4">
    <source>
        <dbReference type="ARBA" id="ARBA00022964"/>
    </source>
</evidence>
<dbReference type="CDD" id="cd00667">
    <property type="entry name" value="ring_hydroxylating_dioxygenases_beta"/>
    <property type="match status" value="1"/>
</dbReference>
<dbReference type="AlphaFoldDB" id="A0A1H6BZA3"/>
<protein>
    <submittedName>
        <fullName evidence="6">Ethylbenzene dioxygenase beta subunit</fullName>
    </submittedName>
</protein>
<dbReference type="PANTHER" id="PTHR41534:SF2">
    <property type="entry name" value="3-PHENYLPROPIONATE_CINNAMIC ACID DIOXYGENASE SUBUNIT BETA"/>
    <property type="match status" value="1"/>
</dbReference>
<gene>
    <name evidence="6" type="ORF">SAMN05444390_10331</name>
</gene>
<proteinExistence type="inferred from homology"/>
<comment type="pathway">
    <text evidence="1">Aromatic compound metabolism.</text>
</comment>
<dbReference type="Pfam" id="PF00866">
    <property type="entry name" value="Ring_hydroxyl_B"/>
    <property type="match status" value="1"/>
</dbReference>
<evidence type="ECO:0000256" key="3">
    <source>
        <dbReference type="ARBA" id="ARBA00022797"/>
    </source>
</evidence>
<dbReference type="InterPro" id="IPR000391">
    <property type="entry name" value="Rng_hydr_dOase-bsu"/>
</dbReference>
<accession>A0A1H6BZA3</accession>
<dbReference type="Gene3D" id="3.10.450.50">
    <property type="match status" value="1"/>
</dbReference>
<keyword evidence="4 6" id="KW-0223">Dioxygenase</keyword>
<dbReference type="EMBL" id="FNVQ01000003">
    <property type="protein sequence ID" value="SEG65963.1"/>
    <property type="molecule type" value="Genomic_DNA"/>
</dbReference>
<comment type="similarity">
    <text evidence="2">Belongs to the bacterial ring-hydroxylating dioxygenase beta subunit family.</text>
</comment>
<dbReference type="GO" id="GO:0051213">
    <property type="term" value="F:dioxygenase activity"/>
    <property type="evidence" value="ECO:0007669"/>
    <property type="project" value="UniProtKB-KW"/>
</dbReference>
<dbReference type="PANTHER" id="PTHR41534">
    <property type="entry name" value="BLR3401 PROTEIN"/>
    <property type="match status" value="1"/>
</dbReference>